<dbReference type="AlphaFoldDB" id="A0A382SUI4"/>
<dbReference type="InterPro" id="IPR050789">
    <property type="entry name" value="Diverse_Enzym_Activities"/>
</dbReference>
<dbReference type="EMBL" id="UINC01131429">
    <property type="protein sequence ID" value="SVD13135.1"/>
    <property type="molecule type" value="Genomic_DNA"/>
</dbReference>
<gene>
    <name evidence="2" type="ORF">METZ01_LOCUS365989</name>
</gene>
<reference evidence="2" key="1">
    <citation type="submission" date="2018-05" db="EMBL/GenBank/DDBJ databases">
        <authorList>
            <person name="Lanie J.A."/>
            <person name="Ng W.-L."/>
            <person name="Kazmierczak K.M."/>
            <person name="Andrzejewski T.M."/>
            <person name="Davidsen T.M."/>
            <person name="Wayne K.J."/>
            <person name="Tettelin H."/>
            <person name="Glass J.I."/>
            <person name="Rusch D."/>
            <person name="Podicherti R."/>
            <person name="Tsui H.-C.T."/>
            <person name="Winkler M.E."/>
        </authorList>
    </citation>
    <scope>NUCLEOTIDE SEQUENCE</scope>
</reference>
<dbReference type="Pfam" id="PF00144">
    <property type="entry name" value="Beta-lactamase"/>
    <property type="match status" value="1"/>
</dbReference>
<feature type="domain" description="Beta-lactamase-related" evidence="1">
    <location>
        <begin position="21"/>
        <end position="244"/>
    </location>
</feature>
<dbReference type="InterPro" id="IPR012338">
    <property type="entry name" value="Beta-lactam/transpept-like"/>
</dbReference>
<dbReference type="PANTHER" id="PTHR43283">
    <property type="entry name" value="BETA-LACTAMASE-RELATED"/>
    <property type="match status" value="1"/>
</dbReference>
<dbReference type="PANTHER" id="PTHR43283:SF3">
    <property type="entry name" value="BETA-LACTAMASE FAMILY PROTEIN (AFU_ORTHOLOGUE AFUA_5G07500)"/>
    <property type="match status" value="1"/>
</dbReference>
<feature type="non-terminal residue" evidence="2">
    <location>
        <position position="1"/>
    </location>
</feature>
<proteinExistence type="predicted"/>
<sequence>TSGVADLYEELGLINSCLSASENMDLLSQLPLISQPGENWIYSVATDVLGAVIEAVTGEPLGSYVGRAIFDPLGMENSAWRFSNEVLENRYALIYNSPAPGEAPLGATDNTGINFQLVKTDVGCAILPRSPVGSGGIAFDSGGGGMMGTATDYLRYVSMIAGLGQLNNVRVLEERSVIAQTTQQADAAQNLNGNPLRLFGAGFGIALDPDNPGEADFYSWGGAYNTGFFVDPKDGTVGVQMSSCLGCRQALIPNIEQIVDDARINTD</sequence>
<protein>
    <recommendedName>
        <fullName evidence="1">Beta-lactamase-related domain-containing protein</fullName>
    </recommendedName>
</protein>
<organism evidence="2">
    <name type="scientific">marine metagenome</name>
    <dbReference type="NCBI Taxonomy" id="408172"/>
    <lineage>
        <taxon>unclassified sequences</taxon>
        <taxon>metagenomes</taxon>
        <taxon>ecological metagenomes</taxon>
    </lineage>
</organism>
<evidence type="ECO:0000313" key="2">
    <source>
        <dbReference type="EMBL" id="SVD13135.1"/>
    </source>
</evidence>
<evidence type="ECO:0000259" key="1">
    <source>
        <dbReference type="Pfam" id="PF00144"/>
    </source>
</evidence>
<name>A0A382SUI4_9ZZZZ</name>
<accession>A0A382SUI4</accession>
<dbReference type="Gene3D" id="3.40.710.10">
    <property type="entry name" value="DD-peptidase/beta-lactamase superfamily"/>
    <property type="match status" value="1"/>
</dbReference>
<dbReference type="InterPro" id="IPR001466">
    <property type="entry name" value="Beta-lactam-related"/>
</dbReference>
<dbReference type="SUPFAM" id="SSF56601">
    <property type="entry name" value="beta-lactamase/transpeptidase-like"/>
    <property type="match status" value="1"/>
</dbReference>